<keyword evidence="2" id="KW-0805">Transcription regulation</keyword>
<evidence type="ECO:0000256" key="5">
    <source>
        <dbReference type="PROSITE-ProRule" id="PRU00169"/>
    </source>
</evidence>
<feature type="domain" description="Response regulatory" evidence="7">
    <location>
        <begin position="1"/>
        <end position="119"/>
    </location>
</feature>
<keyword evidence="4" id="KW-0804">Transcription</keyword>
<evidence type="ECO:0000256" key="2">
    <source>
        <dbReference type="ARBA" id="ARBA00023015"/>
    </source>
</evidence>
<dbReference type="RefSeq" id="WP_344581955.1">
    <property type="nucleotide sequence ID" value="NZ_BAAARK010000025.1"/>
</dbReference>
<evidence type="ECO:0000259" key="6">
    <source>
        <dbReference type="PROSITE" id="PS50043"/>
    </source>
</evidence>
<dbReference type="SMART" id="SM00448">
    <property type="entry name" value="REC"/>
    <property type="match status" value="1"/>
</dbReference>
<sequence length="211" mass="23060">MIAEDSALLRQGLTHLLADEGHEVSAAVGDAEALLAAVAAGPPDVVVLDVRMPPSHTDEGLRAAMRLRDEHPGVGVLVLSQYVEHRYAAELLTADTRGMGYLLKDRVARVEEFLSALERVNAGETVFDPEVVRRLLTRSRRADDLSLLTARERDVLALMAQGHTNTAIAQQLFVSKSAVEKYANAVFDKLRLPRDSGTNRRVLAVLRFLGS</sequence>
<dbReference type="PRINTS" id="PR00038">
    <property type="entry name" value="HTHLUXR"/>
</dbReference>
<accession>A0ABP6F113</accession>
<keyword evidence="3" id="KW-0238">DNA-binding</keyword>
<dbReference type="InterPro" id="IPR039420">
    <property type="entry name" value="WalR-like"/>
</dbReference>
<comment type="caution">
    <text evidence="8">The sequence shown here is derived from an EMBL/GenBank/DDBJ whole genome shotgun (WGS) entry which is preliminary data.</text>
</comment>
<evidence type="ECO:0000313" key="9">
    <source>
        <dbReference type="Proteomes" id="UP001500994"/>
    </source>
</evidence>
<name>A0ABP6F113_9ACTN</name>
<feature type="domain" description="HTH luxR-type" evidence="6">
    <location>
        <begin position="141"/>
        <end position="211"/>
    </location>
</feature>
<reference evidence="9" key="1">
    <citation type="journal article" date="2019" name="Int. J. Syst. Evol. Microbiol.">
        <title>The Global Catalogue of Microorganisms (GCM) 10K type strain sequencing project: providing services to taxonomists for standard genome sequencing and annotation.</title>
        <authorList>
            <consortium name="The Broad Institute Genomics Platform"/>
            <consortium name="The Broad Institute Genome Sequencing Center for Infectious Disease"/>
            <person name="Wu L."/>
            <person name="Ma J."/>
        </authorList>
    </citation>
    <scope>NUCLEOTIDE SEQUENCE [LARGE SCALE GENOMIC DNA]</scope>
    <source>
        <strain evidence="9">JCM 16374</strain>
    </source>
</reference>
<evidence type="ECO:0000256" key="3">
    <source>
        <dbReference type="ARBA" id="ARBA00023125"/>
    </source>
</evidence>
<dbReference type="Proteomes" id="UP001500994">
    <property type="component" value="Unassembled WGS sequence"/>
</dbReference>
<dbReference type="EMBL" id="BAAARK010000025">
    <property type="protein sequence ID" value="GAA2679832.1"/>
    <property type="molecule type" value="Genomic_DNA"/>
</dbReference>
<evidence type="ECO:0000256" key="4">
    <source>
        <dbReference type="ARBA" id="ARBA00023163"/>
    </source>
</evidence>
<evidence type="ECO:0000256" key="1">
    <source>
        <dbReference type="ARBA" id="ARBA00022553"/>
    </source>
</evidence>
<dbReference type="InterPro" id="IPR058245">
    <property type="entry name" value="NreC/VraR/RcsB-like_REC"/>
</dbReference>
<keyword evidence="1 5" id="KW-0597">Phosphoprotein</keyword>
<evidence type="ECO:0000313" key="8">
    <source>
        <dbReference type="EMBL" id="GAA2679832.1"/>
    </source>
</evidence>
<organism evidence="8 9">
    <name type="scientific">Streptomyces lunalinharesii</name>
    <dbReference type="NCBI Taxonomy" id="333384"/>
    <lineage>
        <taxon>Bacteria</taxon>
        <taxon>Bacillati</taxon>
        <taxon>Actinomycetota</taxon>
        <taxon>Actinomycetes</taxon>
        <taxon>Kitasatosporales</taxon>
        <taxon>Streptomycetaceae</taxon>
        <taxon>Streptomyces</taxon>
    </lineage>
</organism>
<gene>
    <name evidence="8" type="ORF">GCM10009864_60170</name>
</gene>
<dbReference type="PANTHER" id="PTHR43214:SF24">
    <property type="entry name" value="TRANSCRIPTIONAL REGULATORY PROTEIN NARL-RELATED"/>
    <property type="match status" value="1"/>
</dbReference>
<dbReference type="CDD" id="cd06170">
    <property type="entry name" value="LuxR_C_like"/>
    <property type="match status" value="1"/>
</dbReference>
<proteinExistence type="predicted"/>
<evidence type="ECO:0000259" key="7">
    <source>
        <dbReference type="PROSITE" id="PS50110"/>
    </source>
</evidence>
<dbReference type="CDD" id="cd17535">
    <property type="entry name" value="REC_NarL-like"/>
    <property type="match status" value="1"/>
</dbReference>
<dbReference type="PROSITE" id="PS50043">
    <property type="entry name" value="HTH_LUXR_2"/>
    <property type="match status" value="1"/>
</dbReference>
<dbReference type="PANTHER" id="PTHR43214">
    <property type="entry name" value="TWO-COMPONENT RESPONSE REGULATOR"/>
    <property type="match status" value="1"/>
</dbReference>
<dbReference type="PROSITE" id="PS50110">
    <property type="entry name" value="RESPONSE_REGULATORY"/>
    <property type="match status" value="1"/>
</dbReference>
<dbReference type="Pfam" id="PF00196">
    <property type="entry name" value="GerE"/>
    <property type="match status" value="1"/>
</dbReference>
<dbReference type="Pfam" id="PF00072">
    <property type="entry name" value="Response_reg"/>
    <property type="match status" value="1"/>
</dbReference>
<dbReference type="Gene3D" id="3.40.50.2300">
    <property type="match status" value="1"/>
</dbReference>
<dbReference type="InterPro" id="IPR000792">
    <property type="entry name" value="Tscrpt_reg_LuxR_C"/>
</dbReference>
<protein>
    <submittedName>
        <fullName evidence="8">Response regulator transcription factor</fullName>
    </submittedName>
</protein>
<dbReference type="SUPFAM" id="SSF52172">
    <property type="entry name" value="CheY-like"/>
    <property type="match status" value="1"/>
</dbReference>
<feature type="modified residue" description="4-aspartylphosphate" evidence="5">
    <location>
        <position position="49"/>
    </location>
</feature>
<dbReference type="InterPro" id="IPR011006">
    <property type="entry name" value="CheY-like_superfamily"/>
</dbReference>
<dbReference type="SMART" id="SM00421">
    <property type="entry name" value="HTH_LUXR"/>
    <property type="match status" value="1"/>
</dbReference>
<keyword evidence="9" id="KW-1185">Reference proteome</keyword>
<dbReference type="InterPro" id="IPR001789">
    <property type="entry name" value="Sig_transdc_resp-reg_receiver"/>
</dbReference>